<dbReference type="Proteomes" id="UP001157502">
    <property type="component" value="Chromosome 28"/>
</dbReference>
<accession>A0ACC2FH25</accession>
<evidence type="ECO:0000313" key="2">
    <source>
        <dbReference type="Proteomes" id="UP001157502"/>
    </source>
</evidence>
<sequence length="93" mass="10890">MCFLNTVLEPVQRVTHSYTYHTKSHQAVHLSSGRSTEPTVQLKENLKHEQLQNLPPATHLPSDRPRFTHLQCCGSKLTYNHHYSKCFRKHNLR</sequence>
<reference evidence="1" key="1">
    <citation type="submission" date="2021-05" db="EMBL/GenBank/DDBJ databases">
        <authorList>
            <person name="Pan Q."/>
            <person name="Jouanno E."/>
            <person name="Zahm M."/>
            <person name="Klopp C."/>
            <person name="Cabau C."/>
            <person name="Louis A."/>
            <person name="Berthelot C."/>
            <person name="Parey E."/>
            <person name="Roest Crollius H."/>
            <person name="Montfort J."/>
            <person name="Robinson-Rechavi M."/>
            <person name="Bouchez O."/>
            <person name="Lampietro C."/>
            <person name="Lopez Roques C."/>
            <person name="Donnadieu C."/>
            <person name="Postlethwait J."/>
            <person name="Bobe J."/>
            <person name="Dillon D."/>
            <person name="Chandos A."/>
            <person name="von Hippel F."/>
            <person name="Guiguen Y."/>
        </authorList>
    </citation>
    <scope>NUCLEOTIDE SEQUENCE</scope>
    <source>
        <strain evidence="1">YG-Jan2019</strain>
    </source>
</reference>
<protein>
    <submittedName>
        <fullName evidence="1">Uncharacterized protein</fullName>
    </submittedName>
</protein>
<gene>
    <name evidence="1" type="ORF">DPEC_G00302690</name>
</gene>
<name>A0ACC2FH25_DALPE</name>
<comment type="caution">
    <text evidence="1">The sequence shown here is derived from an EMBL/GenBank/DDBJ whole genome shotgun (WGS) entry which is preliminary data.</text>
</comment>
<evidence type="ECO:0000313" key="1">
    <source>
        <dbReference type="EMBL" id="KAJ7990659.1"/>
    </source>
</evidence>
<organism evidence="1 2">
    <name type="scientific">Dallia pectoralis</name>
    <name type="common">Alaska blackfish</name>
    <dbReference type="NCBI Taxonomy" id="75939"/>
    <lineage>
        <taxon>Eukaryota</taxon>
        <taxon>Metazoa</taxon>
        <taxon>Chordata</taxon>
        <taxon>Craniata</taxon>
        <taxon>Vertebrata</taxon>
        <taxon>Euteleostomi</taxon>
        <taxon>Actinopterygii</taxon>
        <taxon>Neopterygii</taxon>
        <taxon>Teleostei</taxon>
        <taxon>Protacanthopterygii</taxon>
        <taxon>Esociformes</taxon>
        <taxon>Umbridae</taxon>
        <taxon>Dallia</taxon>
    </lineage>
</organism>
<keyword evidence="2" id="KW-1185">Reference proteome</keyword>
<dbReference type="EMBL" id="CM055755">
    <property type="protein sequence ID" value="KAJ7990659.1"/>
    <property type="molecule type" value="Genomic_DNA"/>
</dbReference>
<proteinExistence type="predicted"/>